<comment type="caution">
    <text evidence="2">The sequence shown here is derived from an EMBL/GenBank/DDBJ whole genome shotgun (WGS) entry which is preliminary data.</text>
</comment>
<evidence type="ECO:0000256" key="1">
    <source>
        <dbReference type="SAM" id="MobiDB-lite"/>
    </source>
</evidence>
<evidence type="ECO:0000313" key="2">
    <source>
        <dbReference type="EMBL" id="KAJ1098422.1"/>
    </source>
</evidence>
<organism evidence="2 3">
    <name type="scientific">Pleurodeles waltl</name>
    <name type="common">Iberian ribbed newt</name>
    <dbReference type="NCBI Taxonomy" id="8319"/>
    <lineage>
        <taxon>Eukaryota</taxon>
        <taxon>Metazoa</taxon>
        <taxon>Chordata</taxon>
        <taxon>Craniata</taxon>
        <taxon>Vertebrata</taxon>
        <taxon>Euteleostomi</taxon>
        <taxon>Amphibia</taxon>
        <taxon>Batrachia</taxon>
        <taxon>Caudata</taxon>
        <taxon>Salamandroidea</taxon>
        <taxon>Salamandridae</taxon>
        <taxon>Pleurodelinae</taxon>
        <taxon>Pleurodeles</taxon>
    </lineage>
</organism>
<feature type="compositionally biased region" description="Pro residues" evidence="1">
    <location>
        <begin position="63"/>
        <end position="75"/>
    </location>
</feature>
<name>A0AAV7M4K7_PLEWA</name>
<protein>
    <submittedName>
        <fullName evidence="2">Uncharacterized protein</fullName>
    </submittedName>
</protein>
<keyword evidence="3" id="KW-1185">Reference proteome</keyword>
<gene>
    <name evidence="2" type="ORF">NDU88_003533</name>
</gene>
<proteinExistence type="predicted"/>
<accession>A0AAV7M4K7</accession>
<evidence type="ECO:0000313" key="3">
    <source>
        <dbReference type="Proteomes" id="UP001066276"/>
    </source>
</evidence>
<reference evidence="2" key="1">
    <citation type="journal article" date="2022" name="bioRxiv">
        <title>Sequencing and chromosome-scale assembly of the giantPleurodeles waltlgenome.</title>
        <authorList>
            <person name="Brown T."/>
            <person name="Elewa A."/>
            <person name="Iarovenko S."/>
            <person name="Subramanian E."/>
            <person name="Araus A.J."/>
            <person name="Petzold A."/>
            <person name="Susuki M."/>
            <person name="Suzuki K.-i.T."/>
            <person name="Hayashi T."/>
            <person name="Toyoda A."/>
            <person name="Oliveira C."/>
            <person name="Osipova E."/>
            <person name="Leigh N.D."/>
            <person name="Simon A."/>
            <person name="Yun M.H."/>
        </authorList>
    </citation>
    <scope>NUCLEOTIDE SEQUENCE</scope>
    <source>
        <strain evidence="2">20211129_DDA</strain>
        <tissue evidence="2">Liver</tissue>
    </source>
</reference>
<dbReference type="Proteomes" id="UP001066276">
    <property type="component" value="Chromosome 10"/>
</dbReference>
<feature type="region of interest" description="Disordered" evidence="1">
    <location>
        <begin position="1"/>
        <end position="83"/>
    </location>
</feature>
<sequence length="145" mass="16123">MLTENQRWWPAGKQVSPELLRQRDALDPGPPNPVAVTAKPAESPGGRARWCRRSGEARKPHPPEPSTKPLLPPPLLRNAVPQQGFPLPEEPSCCCWVEDCPCSFAEGRGGARLFNFLVCLDWRDAKRHRETRSALGALKAVLRSE</sequence>
<dbReference type="AlphaFoldDB" id="A0AAV7M4K7"/>
<feature type="compositionally biased region" description="Basic and acidic residues" evidence="1">
    <location>
        <begin position="53"/>
        <end position="62"/>
    </location>
</feature>
<dbReference type="EMBL" id="JANPWB010000014">
    <property type="protein sequence ID" value="KAJ1098422.1"/>
    <property type="molecule type" value="Genomic_DNA"/>
</dbReference>